<dbReference type="Gene3D" id="3.40.630.30">
    <property type="match status" value="1"/>
</dbReference>
<keyword evidence="2" id="KW-0012">Acyltransferase</keyword>
<dbReference type="InterPro" id="IPR016181">
    <property type="entry name" value="Acyl_CoA_acyltransferase"/>
</dbReference>
<dbReference type="EMBL" id="JAMOIL010000018">
    <property type="protein sequence ID" value="MCM0621505.1"/>
    <property type="molecule type" value="Genomic_DNA"/>
</dbReference>
<sequence>MTESPPPTPQARLEARPEARTAANPFAGLDVHTAYAAWKLRQDVFVVEQRDPYDDLDGRDTEPATRHVTLHVAGDERLLGIARVLDDGAELRIGRVVLHPDARGRGLSAPLMHACLEACEALDAEAGLRRDVVLGAQSPLVGFYGGFGFVVDGEEYLDGHIPHRPMRLARG</sequence>
<evidence type="ECO:0000313" key="3">
    <source>
        <dbReference type="Proteomes" id="UP001139485"/>
    </source>
</evidence>
<accession>A0A9X2IH77</accession>
<comment type="caution">
    <text evidence="2">The sequence shown here is derived from an EMBL/GenBank/DDBJ whole genome shotgun (WGS) entry which is preliminary data.</text>
</comment>
<dbReference type="EC" id="2.3.1.-" evidence="2"/>
<keyword evidence="3" id="KW-1185">Reference proteome</keyword>
<dbReference type="Pfam" id="PF13673">
    <property type="entry name" value="Acetyltransf_10"/>
    <property type="match status" value="1"/>
</dbReference>
<protein>
    <submittedName>
        <fullName evidence="2">GNAT family N-acetyltransferase</fullName>
        <ecNumber evidence="2">2.3.1.-</ecNumber>
    </submittedName>
</protein>
<dbReference type="CDD" id="cd04301">
    <property type="entry name" value="NAT_SF"/>
    <property type="match status" value="1"/>
</dbReference>
<gene>
    <name evidence="2" type="ORF">M8330_14520</name>
</gene>
<dbReference type="Proteomes" id="UP001139485">
    <property type="component" value="Unassembled WGS sequence"/>
</dbReference>
<dbReference type="GO" id="GO:0016747">
    <property type="term" value="F:acyltransferase activity, transferring groups other than amino-acyl groups"/>
    <property type="evidence" value="ECO:0007669"/>
    <property type="project" value="InterPro"/>
</dbReference>
<evidence type="ECO:0000313" key="2">
    <source>
        <dbReference type="EMBL" id="MCM0621505.1"/>
    </source>
</evidence>
<name>A0A9X2IH77_9ACTN</name>
<dbReference type="InterPro" id="IPR000182">
    <property type="entry name" value="GNAT_dom"/>
</dbReference>
<dbReference type="AlphaFoldDB" id="A0A9X2IH77"/>
<keyword evidence="2" id="KW-0808">Transferase</keyword>
<proteinExistence type="predicted"/>
<organism evidence="2 3">
    <name type="scientific">Nocardioides bruguierae</name>
    <dbReference type="NCBI Taxonomy" id="2945102"/>
    <lineage>
        <taxon>Bacteria</taxon>
        <taxon>Bacillati</taxon>
        <taxon>Actinomycetota</taxon>
        <taxon>Actinomycetes</taxon>
        <taxon>Propionibacteriales</taxon>
        <taxon>Nocardioidaceae</taxon>
        <taxon>Nocardioides</taxon>
    </lineage>
</organism>
<dbReference type="RefSeq" id="WP_250827925.1">
    <property type="nucleotide sequence ID" value="NZ_JAMOIL010000018.1"/>
</dbReference>
<feature type="domain" description="N-acetyltransferase" evidence="1">
    <location>
        <begin position="24"/>
        <end position="171"/>
    </location>
</feature>
<dbReference type="PROSITE" id="PS51186">
    <property type="entry name" value="GNAT"/>
    <property type="match status" value="1"/>
</dbReference>
<dbReference type="SUPFAM" id="SSF55729">
    <property type="entry name" value="Acyl-CoA N-acyltransferases (Nat)"/>
    <property type="match status" value="1"/>
</dbReference>
<reference evidence="2" key="1">
    <citation type="submission" date="2022-05" db="EMBL/GenBank/DDBJ databases">
        <authorList>
            <person name="Tuo L."/>
        </authorList>
    </citation>
    <scope>NUCLEOTIDE SEQUENCE</scope>
    <source>
        <strain evidence="2">BSK12Z-4</strain>
    </source>
</reference>
<evidence type="ECO:0000259" key="1">
    <source>
        <dbReference type="PROSITE" id="PS51186"/>
    </source>
</evidence>